<evidence type="ECO:0000313" key="3">
    <source>
        <dbReference type="Proteomes" id="UP000215931"/>
    </source>
</evidence>
<name>A0A271KP28_9HYPH</name>
<evidence type="ECO:0000313" key="2">
    <source>
        <dbReference type="EMBL" id="PAP97522.1"/>
    </source>
</evidence>
<reference evidence="2 3" key="1">
    <citation type="submission" date="2017-08" db="EMBL/GenBank/DDBJ databases">
        <title>Mesorhizobium wenxinae sp. nov., a novel rhizobial species isolated from root nodules of chickpea (Cicer arietinum L.).</title>
        <authorList>
            <person name="Zhang J."/>
        </authorList>
    </citation>
    <scope>NUCLEOTIDE SEQUENCE [LARGE SCALE GENOMIC DNA]</scope>
    <source>
        <strain evidence="3">WYCCWR 10019</strain>
    </source>
</reference>
<sequence>MSFRQQQLQTSSDGKTELHLPVINPATEKVFGSLAGAFGVGLVEATKPRFGRANPPGLIDSGDRADAGQFPTDRSTRRTRALQLRVSDDRGAADAEA</sequence>
<protein>
    <submittedName>
        <fullName evidence="2">Uncharacterized protein</fullName>
    </submittedName>
</protein>
<dbReference type="EMBL" id="NPKH01000001">
    <property type="protein sequence ID" value="PAP97522.1"/>
    <property type="molecule type" value="Genomic_DNA"/>
</dbReference>
<keyword evidence="3" id="KW-1185">Reference proteome</keyword>
<proteinExistence type="predicted"/>
<evidence type="ECO:0000256" key="1">
    <source>
        <dbReference type="SAM" id="MobiDB-lite"/>
    </source>
</evidence>
<organism evidence="2 3">
    <name type="scientific">Mesorhizobium wenxiniae</name>
    <dbReference type="NCBI Taxonomy" id="2014805"/>
    <lineage>
        <taxon>Bacteria</taxon>
        <taxon>Pseudomonadati</taxon>
        <taxon>Pseudomonadota</taxon>
        <taxon>Alphaproteobacteria</taxon>
        <taxon>Hyphomicrobiales</taxon>
        <taxon>Phyllobacteriaceae</taxon>
        <taxon>Mesorhizobium</taxon>
    </lineage>
</organism>
<dbReference type="AlphaFoldDB" id="A0A271KP28"/>
<dbReference type="Proteomes" id="UP000215931">
    <property type="component" value="Unassembled WGS sequence"/>
</dbReference>
<feature type="region of interest" description="Disordered" evidence="1">
    <location>
        <begin position="49"/>
        <end position="97"/>
    </location>
</feature>
<comment type="caution">
    <text evidence="2">The sequence shown here is derived from an EMBL/GenBank/DDBJ whole genome shotgun (WGS) entry which is preliminary data.</text>
</comment>
<accession>A0A271KP28</accession>
<gene>
    <name evidence="2" type="ORF">CIT31_01395</name>
</gene>
<feature type="compositionally biased region" description="Basic and acidic residues" evidence="1">
    <location>
        <begin position="86"/>
        <end position="97"/>
    </location>
</feature>